<keyword evidence="2" id="KW-0472">Membrane</keyword>
<proteinExistence type="predicted"/>
<dbReference type="Pfam" id="PF07454">
    <property type="entry name" value="SpoIIP"/>
    <property type="match status" value="1"/>
</dbReference>
<accession>A0ABS2PEC1</accession>
<evidence type="ECO:0000256" key="1">
    <source>
        <dbReference type="SAM" id="MobiDB-lite"/>
    </source>
</evidence>
<dbReference type="Gene3D" id="3.40.630.40">
    <property type="entry name" value="Zn-dependent exopeptidases"/>
    <property type="match status" value="1"/>
</dbReference>
<evidence type="ECO:0000313" key="4">
    <source>
        <dbReference type="Proteomes" id="UP000741863"/>
    </source>
</evidence>
<reference evidence="3 4" key="1">
    <citation type="submission" date="2021-01" db="EMBL/GenBank/DDBJ databases">
        <title>Genomic Encyclopedia of Type Strains, Phase IV (KMG-IV): sequencing the most valuable type-strain genomes for metagenomic binning, comparative biology and taxonomic classification.</title>
        <authorList>
            <person name="Goeker M."/>
        </authorList>
    </citation>
    <scope>NUCLEOTIDE SEQUENCE [LARGE SCALE GENOMIC DNA]</scope>
    <source>
        <strain evidence="3 4">DSM 25540</strain>
    </source>
</reference>
<gene>
    <name evidence="3" type="ORF">JOD17_002870</name>
</gene>
<dbReference type="RefSeq" id="WP_204698487.1">
    <property type="nucleotide sequence ID" value="NZ_JAFBEC010000008.1"/>
</dbReference>
<keyword evidence="2" id="KW-1133">Transmembrane helix</keyword>
<evidence type="ECO:0000256" key="2">
    <source>
        <dbReference type="SAM" id="Phobius"/>
    </source>
</evidence>
<organism evidence="3 4">
    <name type="scientific">Geomicrobium sediminis</name>
    <dbReference type="NCBI Taxonomy" id="1347788"/>
    <lineage>
        <taxon>Bacteria</taxon>
        <taxon>Bacillati</taxon>
        <taxon>Bacillota</taxon>
        <taxon>Bacilli</taxon>
        <taxon>Bacillales</taxon>
        <taxon>Geomicrobium</taxon>
    </lineage>
</organism>
<dbReference type="InterPro" id="IPR010897">
    <property type="entry name" value="Spore_II_P"/>
</dbReference>
<sequence>MRYQQSHVITVSKVHIQSLVITVIAFVIVSFVVIAMLTTAGNYNRFASTAVHDFTSTLQSELFIHVIGTENRHYLEAASEMSTPSLSSVALELATQVNLEDPRTFLGRELPGFEVFDDTIVVAGEGTDLTTMSIESSPPPDAFIDQEDDKGEQEEVRPSLSHEDALVHIVHTHNREAFHPYSGGENYATEQNIVEVGKEIGRHLDEAGIPVDVNEDDIHGMLIDRGLHFSRSYDVSRDVVVDAKNKNDNLEFFIDVHRDSQPHDITTATINGEAMARTFFVVGTDHPDYERNKALATELHYRLEDEYPGLSRGVLERGGAGTNGVFNQDLSPNAMLIEMGGIDNTFDELNRSAEAFATIVETYIYEQLEEEEGE</sequence>
<name>A0ABS2PEC1_9BACL</name>
<comment type="caution">
    <text evidence="3">The sequence shown here is derived from an EMBL/GenBank/DDBJ whole genome shotgun (WGS) entry which is preliminary data.</text>
</comment>
<protein>
    <submittedName>
        <fullName evidence="3">Stage II sporulation protein P</fullName>
    </submittedName>
</protein>
<evidence type="ECO:0000313" key="3">
    <source>
        <dbReference type="EMBL" id="MBM7633774.1"/>
    </source>
</evidence>
<keyword evidence="4" id="KW-1185">Reference proteome</keyword>
<dbReference type="Proteomes" id="UP000741863">
    <property type="component" value="Unassembled WGS sequence"/>
</dbReference>
<dbReference type="NCBIfam" id="TIGR02867">
    <property type="entry name" value="spore_II_P"/>
    <property type="match status" value="1"/>
</dbReference>
<dbReference type="EMBL" id="JAFBEC010000008">
    <property type="protein sequence ID" value="MBM7633774.1"/>
    <property type="molecule type" value="Genomic_DNA"/>
</dbReference>
<feature type="region of interest" description="Disordered" evidence="1">
    <location>
        <begin position="130"/>
        <end position="156"/>
    </location>
</feature>
<keyword evidence="2" id="KW-0812">Transmembrane</keyword>
<feature type="transmembrane region" description="Helical" evidence="2">
    <location>
        <begin position="20"/>
        <end position="40"/>
    </location>
</feature>
<dbReference type="SUPFAM" id="SSF53187">
    <property type="entry name" value="Zn-dependent exopeptidases"/>
    <property type="match status" value="1"/>
</dbReference>